<keyword evidence="2" id="KW-0812">Transmembrane</keyword>
<evidence type="ECO:0000256" key="1">
    <source>
        <dbReference type="SAM" id="MobiDB-lite"/>
    </source>
</evidence>
<comment type="caution">
    <text evidence="3">The sequence shown here is derived from an EMBL/GenBank/DDBJ whole genome shotgun (WGS) entry which is preliminary data.</text>
</comment>
<protein>
    <recommendedName>
        <fullName evidence="5">Methyltransferase type 11 domain-containing protein</fullName>
    </recommendedName>
</protein>
<dbReference type="InterPro" id="IPR029063">
    <property type="entry name" value="SAM-dependent_MTases_sf"/>
</dbReference>
<dbReference type="PANTHER" id="PTHR45036:SF1">
    <property type="entry name" value="METHYLTRANSFERASE LIKE 7A"/>
    <property type="match status" value="1"/>
</dbReference>
<reference evidence="3 4" key="1">
    <citation type="journal article" date="2018" name="Evol. Lett.">
        <title>Horizontal gene cluster transfer increased hallucinogenic mushroom diversity.</title>
        <authorList>
            <person name="Reynolds H.T."/>
            <person name="Vijayakumar V."/>
            <person name="Gluck-Thaler E."/>
            <person name="Korotkin H.B."/>
            <person name="Matheny P.B."/>
            <person name="Slot J.C."/>
        </authorList>
    </citation>
    <scope>NUCLEOTIDE SEQUENCE [LARGE SCALE GENOMIC DNA]</scope>
    <source>
        <strain evidence="3 4">2629</strain>
    </source>
</reference>
<dbReference type="InterPro" id="IPR052356">
    <property type="entry name" value="Thiol_S-MT"/>
</dbReference>
<keyword evidence="2" id="KW-1133">Transmembrane helix</keyword>
<feature type="transmembrane region" description="Helical" evidence="2">
    <location>
        <begin position="6"/>
        <end position="29"/>
    </location>
</feature>
<dbReference type="InParanoid" id="A0A409WBQ3"/>
<evidence type="ECO:0000313" key="3">
    <source>
        <dbReference type="EMBL" id="PPQ75975.1"/>
    </source>
</evidence>
<evidence type="ECO:0000256" key="2">
    <source>
        <dbReference type="SAM" id="Phobius"/>
    </source>
</evidence>
<keyword evidence="2" id="KW-0472">Membrane</keyword>
<feature type="region of interest" description="Disordered" evidence="1">
    <location>
        <begin position="241"/>
        <end position="263"/>
    </location>
</feature>
<dbReference type="OrthoDB" id="540004at2759"/>
<dbReference type="CDD" id="cd02440">
    <property type="entry name" value="AdoMet_MTases"/>
    <property type="match status" value="1"/>
</dbReference>
<organism evidence="3 4">
    <name type="scientific">Panaeolus cyanescens</name>
    <dbReference type="NCBI Taxonomy" id="181874"/>
    <lineage>
        <taxon>Eukaryota</taxon>
        <taxon>Fungi</taxon>
        <taxon>Dikarya</taxon>
        <taxon>Basidiomycota</taxon>
        <taxon>Agaricomycotina</taxon>
        <taxon>Agaricomycetes</taxon>
        <taxon>Agaricomycetidae</taxon>
        <taxon>Agaricales</taxon>
        <taxon>Agaricineae</taxon>
        <taxon>Galeropsidaceae</taxon>
        <taxon>Panaeolus</taxon>
    </lineage>
</organism>
<proteinExistence type="predicted"/>
<dbReference type="STRING" id="181874.A0A409WBQ3"/>
<dbReference type="Proteomes" id="UP000284842">
    <property type="component" value="Unassembled WGS sequence"/>
</dbReference>
<dbReference type="Pfam" id="PF13489">
    <property type="entry name" value="Methyltransf_23"/>
    <property type="match status" value="1"/>
</dbReference>
<gene>
    <name evidence="3" type="ORF">CVT24_006390</name>
</gene>
<dbReference type="SUPFAM" id="SSF53335">
    <property type="entry name" value="S-adenosyl-L-methionine-dependent methyltransferases"/>
    <property type="match status" value="1"/>
</dbReference>
<dbReference type="PANTHER" id="PTHR45036">
    <property type="entry name" value="METHYLTRANSFERASE LIKE 7B"/>
    <property type="match status" value="1"/>
</dbReference>
<evidence type="ECO:0000313" key="4">
    <source>
        <dbReference type="Proteomes" id="UP000284842"/>
    </source>
</evidence>
<sequence length="278" mass="31270">MKLSKALEILMQIIGGIAIGLPPTVISVLRRPWVLFNPREISNIFMSHVWMAFLNGIDQNEANTKRELLYTEAYGVVLDIGAGHGHAVQYLDPSRVTRYIALEPNTILHDKIREKANKAGFFESDGRLTILGCGAEDTHDILAALRNSNDPNTKEPHPVDTLVSIFTLCSVPNVETTIKTLVGDVLKPGGLFLYYEHVKSPRADVVWWQQFWTPFWSGFFGGCCLDRPTDKLIEGLRLKDGKGGSGKRGAWKEHKQWENPDQDPEELFKRTLGRFVKA</sequence>
<name>A0A409WBQ3_9AGAR</name>
<dbReference type="AlphaFoldDB" id="A0A409WBQ3"/>
<keyword evidence="4" id="KW-1185">Reference proteome</keyword>
<dbReference type="Gene3D" id="3.40.50.150">
    <property type="entry name" value="Vaccinia Virus protein VP39"/>
    <property type="match status" value="1"/>
</dbReference>
<accession>A0A409WBQ3</accession>
<evidence type="ECO:0008006" key="5">
    <source>
        <dbReference type="Google" id="ProtNLM"/>
    </source>
</evidence>
<dbReference type="EMBL" id="NHTK01005621">
    <property type="protein sequence ID" value="PPQ75975.1"/>
    <property type="molecule type" value="Genomic_DNA"/>
</dbReference>